<protein>
    <submittedName>
        <fullName evidence="2">Uncharacterized protein</fullName>
    </submittedName>
</protein>
<sequence length="336" mass="37474">MVDNRRMPPGRCRPFSKAPQERQAWPLKVAEAERRVHEDEERTKALGYARDVLAHRRRASSFPAPTTALANTRRSDHYHRFHRRRQASALRCAHDALAVLPAAAARLNCFPALACNLSPPPLPPPPPPPPSPEYGVLTKQCIVEMAENSKKREADGIADMDDIKLHTSDGMQAYIESMLEVDSATRNKAFQWKKHLVGSLSYHLTLLEALPGGRAQHSAPSFLRHKPCVIHPKSAAHPNKWTTGVDVAPGKSQKKQRGAGGADLEAGAGATVPGRDEPRGDGVGLEDQDGGRIMPRREKKRALRMVLCEIRFRGVTFHFSSRREPRVQDHEQKKRR</sequence>
<gene>
    <name evidence="2" type="ORF">GGX14DRAFT_564931</name>
</gene>
<proteinExistence type="predicted"/>
<dbReference type="Proteomes" id="UP001219525">
    <property type="component" value="Unassembled WGS sequence"/>
</dbReference>
<keyword evidence="3" id="KW-1185">Reference proteome</keyword>
<feature type="region of interest" description="Disordered" evidence="1">
    <location>
        <begin position="234"/>
        <end position="297"/>
    </location>
</feature>
<dbReference type="EMBL" id="JARJCW010000025">
    <property type="protein sequence ID" value="KAJ7211702.1"/>
    <property type="molecule type" value="Genomic_DNA"/>
</dbReference>
<comment type="caution">
    <text evidence="2">The sequence shown here is derived from an EMBL/GenBank/DDBJ whole genome shotgun (WGS) entry which is preliminary data.</text>
</comment>
<evidence type="ECO:0000313" key="2">
    <source>
        <dbReference type="EMBL" id="KAJ7211702.1"/>
    </source>
</evidence>
<evidence type="ECO:0000256" key="1">
    <source>
        <dbReference type="SAM" id="MobiDB-lite"/>
    </source>
</evidence>
<feature type="region of interest" description="Disordered" evidence="1">
    <location>
        <begin position="1"/>
        <end position="20"/>
    </location>
</feature>
<reference evidence="2" key="1">
    <citation type="submission" date="2023-03" db="EMBL/GenBank/DDBJ databases">
        <title>Massive genome expansion in bonnet fungi (Mycena s.s.) driven by repeated elements and novel gene families across ecological guilds.</title>
        <authorList>
            <consortium name="Lawrence Berkeley National Laboratory"/>
            <person name="Harder C.B."/>
            <person name="Miyauchi S."/>
            <person name="Viragh M."/>
            <person name="Kuo A."/>
            <person name="Thoen E."/>
            <person name="Andreopoulos B."/>
            <person name="Lu D."/>
            <person name="Skrede I."/>
            <person name="Drula E."/>
            <person name="Henrissat B."/>
            <person name="Morin E."/>
            <person name="Kohler A."/>
            <person name="Barry K."/>
            <person name="LaButti K."/>
            <person name="Morin E."/>
            <person name="Salamov A."/>
            <person name="Lipzen A."/>
            <person name="Mereny Z."/>
            <person name="Hegedus B."/>
            <person name="Baldrian P."/>
            <person name="Stursova M."/>
            <person name="Weitz H."/>
            <person name="Taylor A."/>
            <person name="Grigoriev I.V."/>
            <person name="Nagy L.G."/>
            <person name="Martin F."/>
            <person name="Kauserud H."/>
        </authorList>
    </citation>
    <scope>NUCLEOTIDE SEQUENCE</scope>
    <source>
        <strain evidence="2">9144</strain>
    </source>
</reference>
<name>A0AAD6VJS3_9AGAR</name>
<organism evidence="2 3">
    <name type="scientific">Mycena pura</name>
    <dbReference type="NCBI Taxonomy" id="153505"/>
    <lineage>
        <taxon>Eukaryota</taxon>
        <taxon>Fungi</taxon>
        <taxon>Dikarya</taxon>
        <taxon>Basidiomycota</taxon>
        <taxon>Agaricomycotina</taxon>
        <taxon>Agaricomycetes</taxon>
        <taxon>Agaricomycetidae</taxon>
        <taxon>Agaricales</taxon>
        <taxon>Marasmiineae</taxon>
        <taxon>Mycenaceae</taxon>
        <taxon>Mycena</taxon>
    </lineage>
</organism>
<accession>A0AAD6VJS3</accession>
<evidence type="ECO:0000313" key="3">
    <source>
        <dbReference type="Proteomes" id="UP001219525"/>
    </source>
</evidence>
<dbReference type="AlphaFoldDB" id="A0AAD6VJS3"/>